<dbReference type="InterPro" id="IPR058034">
    <property type="entry name" value="BigA_beta"/>
</dbReference>
<accession>A0A376MWS0</accession>
<dbReference type="AlphaFoldDB" id="A0A376MWS0"/>
<sequence length="203" mass="22499">MFLRTSQCCKSAKTYQLHYCTNSDGSSGTLKANNLVISDNVKVNTGFSAGTADTTVVIDDVFKGENISGAENITSSSVVWNAKGSTDASGNVDVTMSKNAYTDVATDASVNDGRESTGCGLHQQRAVYQPERRHDCRTEQPLKQVSGSRRPRYSAKRVCSANRFSMLADADRKWVTVWRSTWWRKAIRARSWEQYRVRHAGTA</sequence>
<protein>
    <submittedName>
        <fullName evidence="2">Putative autotransported outer membrane protein involved in cell adhesion</fullName>
    </submittedName>
</protein>
<reference evidence="2 3" key="1">
    <citation type="submission" date="2018-06" db="EMBL/GenBank/DDBJ databases">
        <authorList>
            <consortium name="Pathogen Informatics"/>
            <person name="Doyle S."/>
        </authorList>
    </citation>
    <scope>NUCLEOTIDE SEQUENCE [LARGE SCALE GENOMIC DNA]</scope>
    <source>
        <strain evidence="2 3">NCTC11112</strain>
    </source>
</reference>
<gene>
    <name evidence="2" type="primary">ydbA_2</name>
    <name evidence="2" type="ORF">NCTC11112_05484</name>
</gene>
<name>A0A376MWS0_ECOLX</name>
<dbReference type="EMBL" id="UGAW01000001">
    <property type="protein sequence ID" value="STG54879.1"/>
    <property type="molecule type" value="Genomic_DNA"/>
</dbReference>
<evidence type="ECO:0000313" key="2">
    <source>
        <dbReference type="EMBL" id="STG54879.1"/>
    </source>
</evidence>
<evidence type="ECO:0000259" key="1">
    <source>
        <dbReference type="Pfam" id="PF25783"/>
    </source>
</evidence>
<dbReference type="Pfam" id="PF25783">
    <property type="entry name" value="BigA_beta"/>
    <property type="match status" value="1"/>
</dbReference>
<proteinExistence type="predicted"/>
<dbReference type="Proteomes" id="UP000254817">
    <property type="component" value="Unassembled WGS sequence"/>
</dbReference>
<evidence type="ECO:0000313" key="3">
    <source>
        <dbReference type="Proteomes" id="UP000254817"/>
    </source>
</evidence>
<organism evidence="2 3">
    <name type="scientific">Escherichia coli</name>
    <dbReference type="NCBI Taxonomy" id="562"/>
    <lineage>
        <taxon>Bacteria</taxon>
        <taxon>Pseudomonadati</taxon>
        <taxon>Pseudomonadota</taxon>
        <taxon>Gammaproteobacteria</taxon>
        <taxon>Enterobacterales</taxon>
        <taxon>Enterobacteriaceae</taxon>
        <taxon>Escherichia</taxon>
    </lineage>
</organism>
<feature type="domain" description="Putative surface-exposed virulence protein BigA beta-sandwich" evidence="1">
    <location>
        <begin position="20"/>
        <end position="100"/>
    </location>
</feature>